<protein>
    <submittedName>
        <fullName evidence="1">Uncharacterized protein</fullName>
    </submittedName>
</protein>
<keyword evidence="2" id="KW-1185">Reference proteome</keyword>
<comment type="caution">
    <text evidence="1">The sequence shown here is derived from an EMBL/GenBank/DDBJ whole genome shotgun (WGS) entry which is preliminary data.</text>
</comment>
<proteinExistence type="predicted"/>
<evidence type="ECO:0000313" key="1">
    <source>
        <dbReference type="EMBL" id="NCI49765.1"/>
    </source>
</evidence>
<gene>
    <name evidence="1" type="ORF">GWC95_07520</name>
</gene>
<reference evidence="1 2" key="1">
    <citation type="submission" date="2020-01" db="EMBL/GenBank/DDBJ databases">
        <title>Genome analysis.</title>
        <authorList>
            <person name="Wu S."/>
            <person name="Wang G."/>
        </authorList>
    </citation>
    <scope>NUCLEOTIDE SEQUENCE [LARGE SCALE GENOMIC DNA]</scope>
    <source>
        <strain evidence="1 2">SYL130</strain>
    </source>
</reference>
<accession>A0ABW9ZRP2</accession>
<dbReference type="EMBL" id="JAACJS010000011">
    <property type="protein sequence ID" value="NCI49765.1"/>
    <property type="molecule type" value="Genomic_DNA"/>
</dbReference>
<evidence type="ECO:0000313" key="2">
    <source>
        <dbReference type="Proteomes" id="UP000753802"/>
    </source>
</evidence>
<sequence length="73" mass="8459">MSSAFVKESSDQDWLHEVEGTVAALKMYLTRETGMRVFEQRSFVDPKTQKEVHRMSNGLDYAKDAEGKWYVVI</sequence>
<dbReference type="RefSeq" id="WP_161818075.1">
    <property type="nucleotide sequence ID" value="NZ_JAACJS010000011.1"/>
</dbReference>
<organism evidence="1 2">
    <name type="scientific">Sediminibacterium roseum</name>
    <dbReference type="NCBI Taxonomy" id="1978412"/>
    <lineage>
        <taxon>Bacteria</taxon>
        <taxon>Pseudomonadati</taxon>
        <taxon>Bacteroidota</taxon>
        <taxon>Chitinophagia</taxon>
        <taxon>Chitinophagales</taxon>
        <taxon>Chitinophagaceae</taxon>
        <taxon>Sediminibacterium</taxon>
    </lineage>
</organism>
<name>A0ABW9ZRP2_9BACT</name>
<dbReference type="Proteomes" id="UP000753802">
    <property type="component" value="Unassembled WGS sequence"/>
</dbReference>